<dbReference type="HOGENOM" id="CLU_1128360_0_0_5"/>
<proteinExistence type="predicted"/>
<name>B6INK2_RHOCS</name>
<dbReference type="SUPFAM" id="SSF53300">
    <property type="entry name" value="vWA-like"/>
    <property type="match status" value="1"/>
</dbReference>
<protein>
    <recommendedName>
        <fullName evidence="3">VWA domain-containing protein</fullName>
    </recommendedName>
</protein>
<dbReference type="OrthoDB" id="5430236at2"/>
<evidence type="ECO:0008006" key="3">
    <source>
        <dbReference type="Google" id="ProtNLM"/>
    </source>
</evidence>
<reference evidence="1 2" key="1">
    <citation type="journal article" date="2010" name="BMC Genomics">
        <title>Metabolic flexibility revealed in the genome of the cyst-forming alpha-1 proteobacterium Rhodospirillum centenum.</title>
        <authorList>
            <person name="Lu Y.K."/>
            <person name="Marden J."/>
            <person name="Han M."/>
            <person name="Swingley W.D."/>
            <person name="Mastrian S.D."/>
            <person name="Chowdhury S.R."/>
            <person name="Hao J."/>
            <person name="Helmy T."/>
            <person name="Kim S."/>
            <person name="Kurdoglu A.A."/>
            <person name="Matthies H.J."/>
            <person name="Rollo D."/>
            <person name="Stothard P."/>
            <person name="Blankenship R.E."/>
            <person name="Bauer C.E."/>
            <person name="Touchman J.W."/>
        </authorList>
    </citation>
    <scope>NUCLEOTIDE SEQUENCE [LARGE SCALE GENOMIC DNA]</scope>
    <source>
        <strain evidence="2">ATCC 51521 / SW</strain>
    </source>
</reference>
<dbReference type="EMBL" id="CP000613">
    <property type="protein sequence ID" value="ACI99099.1"/>
    <property type="molecule type" value="Genomic_DNA"/>
</dbReference>
<dbReference type="Gene3D" id="3.40.50.410">
    <property type="entry name" value="von Willebrand factor, type A domain"/>
    <property type="match status" value="1"/>
</dbReference>
<dbReference type="STRING" id="414684.RC1_1701"/>
<evidence type="ECO:0000313" key="2">
    <source>
        <dbReference type="Proteomes" id="UP000001591"/>
    </source>
</evidence>
<dbReference type="eggNOG" id="COG2304">
    <property type="taxonomic scope" value="Bacteria"/>
</dbReference>
<dbReference type="KEGG" id="rce:RC1_1701"/>
<dbReference type="InterPro" id="IPR036465">
    <property type="entry name" value="vWFA_dom_sf"/>
</dbReference>
<keyword evidence="2" id="KW-1185">Reference proteome</keyword>
<dbReference type="AlphaFoldDB" id="B6INK2"/>
<dbReference type="RefSeq" id="WP_012566884.1">
    <property type="nucleotide sequence ID" value="NC_011420.2"/>
</dbReference>
<sequence>MADRTLPTGTEDAGTETRRQVDAFLRKVATLSPRPAPGRRGRLVFALDATASRQPTWDRAMQIQAEMFGAAAGLGGLAVQLVFYRGFGECKAGPWLTGAPEMLRRMTAVTCQGGQTQIGKVLAHALRQTRAEKVAALVFVGDACEEDPDRLCHQAGELGLLGVPVFMFQEGGDAAARTVFQQIARLSGGAWCPFDAGSAQQLKDLLQAVAVFAAGGRPALRDWSRGRSETVLRLTHQLGKD</sequence>
<organism evidence="1 2">
    <name type="scientific">Rhodospirillum centenum (strain ATCC 51521 / SW)</name>
    <dbReference type="NCBI Taxonomy" id="414684"/>
    <lineage>
        <taxon>Bacteria</taxon>
        <taxon>Pseudomonadati</taxon>
        <taxon>Pseudomonadota</taxon>
        <taxon>Alphaproteobacteria</taxon>
        <taxon>Rhodospirillales</taxon>
        <taxon>Rhodospirillaceae</taxon>
        <taxon>Rhodospirillum</taxon>
    </lineage>
</organism>
<dbReference type="Proteomes" id="UP000001591">
    <property type="component" value="Chromosome"/>
</dbReference>
<evidence type="ECO:0000313" key="1">
    <source>
        <dbReference type="EMBL" id="ACI99099.1"/>
    </source>
</evidence>
<gene>
    <name evidence="1" type="ordered locus">RC1_1701</name>
</gene>
<accession>B6INK2</accession>